<dbReference type="GO" id="GO:0003700">
    <property type="term" value="F:DNA-binding transcription factor activity"/>
    <property type="evidence" value="ECO:0007669"/>
    <property type="project" value="InterPro"/>
</dbReference>
<dbReference type="PROSITE" id="PS52050">
    <property type="entry name" value="WYL"/>
    <property type="match status" value="1"/>
</dbReference>
<evidence type="ECO:0000313" key="6">
    <source>
        <dbReference type="Proteomes" id="UP000032120"/>
    </source>
</evidence>
<dbReference type="InterPro" id="IPR051534">
    <property type="entry name" value="CBASS_pafABC_assoc_protein"/>
</dbReference>
<keyword evidence="2" id="KW-0238">DNA-binding</keyword>
<dbReference type="InterPro" id="IPR028349">
    <property type="entry name" value="PafC-like"/>
</dbReference>
<dbReference type="Pfam" id="PF08279">
    <property type="entry name" value="HTH_11"/>
    <property type="match status" value="1"/>
</dbReference>
<evidence type="ECO:0000256" key="2">
    <source>
        <dbReference type="ARBA" id="ARBA00023125"/>
    </source>
</evidence>
<dbReference type="InterPro" id="IPR036388">
    <property type="entry name" value="WH-like_DNA-bd_sf"/>
</dbReference>
<evidence type="ECO:0000259" key="4">
    <source>
        <dbReference type="PROSITE" id="PS51000"/>
    </source>
</evidence>
<dbReference type="OrthoDB" id="8555652at2"/>
<dbReference type="InterPro" id="IPR057727">
    <property type="entry name" value="WCX_dom"/>
</dbReference>
<sequence length="322" mass="34862">MSTSTRILELLGLLHSRRHWGGQELAHRLGVSRRTLRRDVEALRELGYPVLTARGTGGGYQLGAGVVLPPLVLNEDEAAAAVLGLADVATGSHPVSADAAISAMAKLVQVLPARIRGRVGSLVNVAGERSSNGATIPDVSALTTIALACRDSDTVEFGYESERSQRATRTVQPHRVVSVEHRLYLVAWDLGRGDWRTFRIDRVSMPRRTGKRFAPRSLPLADPVEFVRSQLGAVPARYRVRATVWAPADQVRARIAHYGVVDPRSEGECTVEIAVESLDWVAFALCALDAPFVVHGPADAVAHMRAWSDRLARASAADEHGP</sequence>
<organism evidence="5 6">
    <name type="scientific">Leucobacter komagatae</name>
    <dbReference type="NCBI Taxonomy" id="55969"/>
    <lineage>
        <taxon>Bacteria</taxon>
        <taxon>Bacillati</taxon>
        <taxon>Actinomycetota</taxon>
        <taxon>Actinomycetes</taxon>
        <taxon>Micrococcales</taxon>
        <taxon>Microbacteriaceae</taxon>
        <taxon>Leucobacter</taxon>
    </lineage>
</organism>
<dbReference type="SUPFAM" id="SSF46785">
    <property type="entry name" value="Winged helix' DNA-binding domain"/>
    <property type="match status" value="1"/>
</dbReference>
<accession>A0A0D0IPQ4</accession>
<comment type="caution">
    <text evidence="5">The sequence shown here is derived from an EMBL/GenBank/DDBJ whole genome shotgun (WGS) entry which is preliminary data.</text>
</comment>
<dbReference type="Pfam" id="PF25583">
    <property type="entry name" value="WCX"/>
    <property type="match status" value="1"/>
</dbReference>
<dbReference type="Pfam" id="PF13280">
    <property type="entry name" value="WYL"/>
    <property type="match status" value="1"/>
</dbReference>
<evidence type="ECO:0000313" key="5">
    <source>
        <dbReference type="EMBL" id="KIP53574.1"/>
    </source>
</evidence>
<evidence type="ECO:0000256" key="3">
    <source>
        <dbReference type="ARBA" id="ARBA00023163"/>
    </source>
</evidence>
<dbReference type="PIRSF" id="PIRSF016838">
    <property type="entry name" value="PafC"/>
    <property type="match status" value="1"/>
</dbReference>
<evidence type="ECO:0000256" key="1">
    <source>
        <dbReference type="ARBA" id="ARBA00023015"/>
    </source>
</evidence>
<dbReference type="RefSeq" id="WP_042542854.1">
    <property type="nucleotide sequence ID" value="NZ_JXSQ01000002.1"/>
</dbReference>
<protein>
    <recommendedName>
        <fullName evidence="4">HTH deoR-type domain-containing protein</fullName>
    </recommendedName>
</protein>
<proteinExistence type="predicted"/>
<keyword evidence="6" id="KW-1185">Reference proteome</keyword>
<dbReference type="GO" id="GO:0003677">
    <property type="term" value="F:DNA binding"/>
    <property type="evidence" value="ECO:0007669"/>
    <property type="project" value="UniProtKB-KW"/>
</dbReference>
<dbReference type="PANTHER" id="PTHR34580:SF3">
    <property type="entry name" value="PROTEIN PAFB"/>
    <property type="match status" value="1"/>
</dbReference>
<gene>
    <name evidence="5" type="ORF">SD72_02620</name>
</gene>
<dbReference type="AlphaFoldDB" id="A0A0D0IPQ4"/>
<name>A0A0D0IPQ4_9MICO</name>
<dbReference type="InterPro" id="IPR018356">
    <property type="entry name" value="Tscrpt_reg_HTH_DeoR_CS"/>
</dbReference>
<reference evidence="5 6" key="1">
    <citation type="submission" date="2015-01" db="EMBL/GenBank/DDBJ databases">
        <title>Draft genome sequence of Leucobacter komagatae strain VKM ST2845.</title>
        <authorList>
            <person name="Karlyshev A.V."/>
            <person name="Kudryashova E.B."/>
        </authorList>
    </citation>
    <scope>NUCLEOTIDE SEQUENCE [LARGE SCALE GENOMIC DNA]</scope>
    <source>
        <strain evidence="5 6">VKM ST2845</strain>
    </source>
</reference>
<feature type="domain" description="HTH deoR-type" evidence="4">
    <location>
        <begin position="3"/>
        <end position="61"/>
    </location>
</feature>
<dbReference type="PROSITE" id="PS51000">
    <property type="entry name" value="HTH_DEOR_2"/>
    <property type="match status" value="1"/>
</dbReference>
<dbReference type="Gene3D" id="1.10.10.10">
    <property type="entry name" value="Winged helix-like DNA-binding domain superfamily/Winged helix DNA-binding domain"/>
    <property type="match status" value="1"/>
</dbReference>
<dbReference type="EMBL" id="JXSQ01000002">
    <property type="protein sequence ID" value="KIP53574.1"/>
    <property type="molecule type" value="Genomic_DNA"/>
</dbReference>
<keyword evidence="3" id="KW-0804">Transcription</keyword>
<dbReference type="InterPro" id="IPR001034">
    <property type="entry name" value="DeoR_HTH"/>
</dbReference>
<dbReference type="InterPro" id="IPR026881">
    <property type="entry name" value="WYL_dom"/>
</dbReference>
<dbReference type="PANTHER" id="PTHR34580">
    <property type="match status" value="1"/>
</dbReference>
<keyword evidence="1" id="KW-0805">Transcription regulation</keyword>
<dbReference type="Proteomes" id="UP000032120">
    <property type="component" value="Unassembled WGS sequence"/>
</dbReference>
<dbReference type="InterPro" id="IPR013196">
    <property type="entry name" value="HTH_11"/>
</dbReference>
<dbReference type="InterPro" id="IPR036390">
    <property type="entry name" value="WH_DNA-bd_sf"/>
</dbReference>
<dbReference type="PROSITE" id="PS00894">
    <property type="entry name" value="HTH_DEOR_1"/>
    <property type="match status" value="1"/>
</dbReference>